<keyword evidence="2" id="KW-1185">Reference proteome</keyword>
<evidence type="ECO:0000313" key="2">
    <source>
        <dbReference type="Proteomes" id="UP000501690"/>
    </source>
</evidence>
<dbReference type="Proteomes" id="UP000501690">
    <property type="component" value="Linkage Group LG8"/>
</dbReference>
<accession>A0A4D6MPF1</accession>
<proteinExistence type="predicted"/>
<dbReference type="AlphaFoldDB" id="A0A4D6MPF1"/>
<evidence type="ECO:0000313" key="1">
    <source>
        <dbReference type="EMBL" id="QCE03410.1"/>
    </source>
</evidence>
<organism evidence="1 2">
    <name type="scientific">Vigna unguiculata</name>
    <name type="common">Cowpea</name>
    <dbReference type="NCBI Taxonomy" id="3917"/>
    <lineage>
        <taxon>Eukaryota</taxon>
        <taxon>Viridiplantae</taxon>
        <taxon>Streptophyta</taxon>
        <taxon>Embryophyta</taxon>
        <taxon>Tracheophyta</taxon>
        <taxon>Spermatophyta</taxon>
        <taxon>Magnoliopsida</taxon>
        <taxon>eudicotyledons</taxon>
        <taxon>Gunneridae</taxon>
        <taxon>Pentapetalae</taxon>
        <taxon>rosids</taxon>
        <taxon>fabids</taxon>
        <taxon>Fabales</taxon>
        <taxon>Fabaceae</taxon>
        <taxon>Papilionoideae</taxon>
        <taxon>50 kb inversion clade</taxon>
        <taxon>NPAAA clade</taxon>
        <taxon>indigoferoid/millettioid clade</taxon>
        <taxon>Phaseoleae</taxon>
        <taxon>Vigna</taxon>
    </lineage>
</organism>
<gene>
    <name evidence="1" type="ORF">DEO72_LG8g1434</name>
</gene>
<dbReference type="EMBL" id="CP039352">
    <property type="protein sequence ID" value="QCE03410.1"/>
    <property type="molecule type" value="Genomic_DNA"/>
</dbReference>
<sequence>MRNHNADRLAKLGSRPPDEYHMLPSATYLQSLLSDSSRLAEPPLLPGAVRFLWPLFGRYRLMAHPAPLGAIPVELRLLVFGTLDRFSMNPNNL</sequence>
<name>A0A4D6MPF1_VIGUN</name>
<protein>
    <submittedName>
        <fullName evidence="1">Uncharacterized protein</fullName>
    </submittedName>
</protein>
<reference evidence="1 2" key="1">
    <citation type="submission" date="2019-04" db="EMBL/GenBank/DDBJ databases">
        <title>An improved genome assembly and genetic linkage map for asparagus bean, Vigna unguiculata ssp. sesquipedialis.</title>
        <authorList>
            <person name="Xia Q."/>
            <person name="Zhang R."/>
            <person name="Dong Y."/>
        </authorList>
    </citation>
    <scope>NUCLEOTIDE SEQUENCE [LARGE SCALE GENOMIC DNA]</scope>
    <source>
        <tissue evidence="1">Leaf</tissue>
    </source>
</reference>